<organism evidence="2 3">
    <name type="scientific">Pseudomonas pohangensis</name>
    <dbReference type="NCBI Taxonomy" id="364197"/>
    <lineage>
        <taxon>Bacteria</taxon>
        <taxon>Pseudomonadati</taxon>
        <taxon>Pseudomonadota</taxon>
        <taxon>Gammaproteobacteria</taxon>
        <taxon>Pseudomonadales</taxon>
        <taxon>Pseudomonadaceae</taxon>
        <taxon>Pseudomonas</taxon>
    </lineage>
</organism>
<proteinExistence type="predicted"/>
<feature type="transmembrane region" description="Helical" evidence="1">
    <location>
        <begin position="46"/>
        <end position="67"/>
    </location>
</feature>
<keyword evidence="1" id="KW-0812">Transmembrane</keyword>
<dbReference type="OrthoDB" id="370375at2"/>
<protein>
    <recommendedName>
        <fullName evidence="4">DUF2784 domain-containing protein</fullName>
    </recommendedName>
</protein>
<dbReference type="EMBL" id="LT629785">
    <property type="protein sequence ID" value="SDU01723.1"/>
    <property type="molecule type" value="Genomic_DNA"/>
</dbReference>
<feature type="transmembrane region" description="Helical" evidence="1">
    <location>
        <begin position="13"/>
        <end position="34"/>
    </location>
</feature>
<feature type="transmembrane region" description="Helical" evidence="1">
    <location>
        <begin position="107"/>
        <end position="127"/>
    </location>
</feature>
<dbReference type="STRING" id="364197.SAMN05216296_1280"/>
<dbReference type="InterPro" id="IPR021218">
    <property type="entry name" value="DUF2784"/>
</dbReference>
<accession>A0A1H2F377</accession>
<dbReference type="AlphaFoldDB" id="A0A1H2F377"/>
<keyword evidence="1" id="KW-0472">Membrane</keyword>
<dbReference type="RefSeq" id="WP_090193624.1">
    <property type="nucleotide sequence ID" value="NZ_LT629785.1"/>
</dbReference>
<dbReference type="Pfam" id="PF10861">
    <property type="entry name" value="DUF2784"/>
    <property type="match status" value="1"/>
</dbReference>
<keyword evidence="3" id="KW-1185">Reference proteome</keyword>
<evidence type="ECO:0000256" key="1">
    <source>
        <dbReference type="SAM" id="Phobius"/>
    </source>
</evidence>
<sequence length="141" mass="16261">MTEPLHFQLLADAVLILHTALVLFVIGGLALIVIGNLRKWHWVNSLWFRLAHLATIVFVATQAWLGIDCPLTTLEQWLRRQANTGTYQGSFIEHWLQALLFWEASPWVFTAAYTLFALAVAASWWWFPPGHAQLRRRKDQP</sequence>
<evidence type="ECO:0000313" key="2">
    <source>
        <dbReference type="EMBL" id="SDU01723.1"/>
    </source>
</evidence>
<name>A0A1H2F377_9PSED</name>
<dbReference type="Proteomes" id="UP000243232">
    <property type="component" value="Chromosome I"/>
</dbReference>
<gene>
    <name evidence="2" type="ORF">SAMN05216296_1280</name>
</gene>
<evidence type="ECO:0008006" key="4">
    <source>
        <dbReference type="Google" id="ProtNLM"/>
    </source>
</evidence>
<reference evidence="3" key="1">
    <citation type="submission" date="2016-10" db="EMBL/GenBank/DDBJ databases">
        <authorList>
            <person name="Varghese N."/>
            <person name="Submissions S."/>
        </authorList>
    </citation>
    <scope>NUCLEOTIDE SEQUENCE [LARGE SCALE GENOMIC DNA]</scope>
    <source>
        <strain evidence="3">DSM 17875</strain>
    </source>
</reference>
<evidence type="ECO:0000313" key="3">
    <source>
        <dbReference type="Proteomes" id="UP000243232"/>
    </source>
</evidence>
<keyword evidence="1" id="KW-1133">Transmembrane helix</keyword>